<dbReference type="AlphaFoldDB" id="A0A366H9H8"/>
<dbReference type="Gene3D" id="3.90.1200.10">
    <property type="match status" value="1"/>
</dbReference>
<sequence length="326" mass="36990">MPDDSELLQLTRKALPDWPRAMALEAIVKGGSDRRFYRLGFESSTEAGVILMVYTMARPDNPRFVPATYRLAGLGVQVPRIFAHDAEAMCVWVEDLGNVDLHAYREEPWETRRPLYQATLTEVAHLHSVDAAALSTEDIAEMELCFDEALYEWEQNYFLTHFVKGFSGRDTSTPEFAKAREALQSLRCHLASLPRGLVHRDFQSQNVLIREGSAWLIDYQGVRPGLAEYDLASLLLDPYVTLSDEERDELLAWYASHTGRDLSAMHETYLLCAAQRLMQALGAYANLSRNLNKPHFEQHIPVAVERLKTVYQGHPMLKALLPLLGE</sequence>
<comment type="caution">
    <text evidence="2">The sequence shown here is derived from an EMBL/GenBank/DDBJ whole genome shotgun (WGS) entry which is preliminary data.</text>
</comment>
<dbReference type="Gene3D" id="3.30.200.20">
    <property type="entry name" value="Phosphorylase Kinase, domain 1"/>
    <property type="match status" value="1"/>
</dbReference>
<dbReference type="EMBL" id="QNRR01000013">
    <property type="protein sequence ID" value="RBP37745.1"/>
    <property type="molecule type" value="Genomic_DNA"/>
</dbReference>
<dbReference type="Pfam" id="PF01636">
    <property type="entry name" value="APH"/>
    <property type="match status" value="1"/>
</dbReference>
<gene>
    <name evidence="2" type="ORF">DES53_113127</name>
</gene>
<evidence type="ECO:0000313" key="3">
    <source>
        <dbReference type="Proteomes" id="UP000253426"/>
    </source>
</evidence>
<dbReference type="InterPro" id="IPR002575">
    <property type="entry name" value="Aminoglycoside_PTrfase"/>
</dbReference>
<dbReference type="InterPro" id="IPR011009">
    <property type="entry name" value="Kinase-like_dom_sf"/>
</dbReference>
<dbReference type="RefSeq" id="WP_170157441.1">
    <property type="nucleotide sequence ID" value="NZ_QNRR01000013.1"/>
</dbReference>
<keyword evidence="3" id="KW-1185">Reference proteome</keyword>
<evidence type="ECO:0000259" key="1">
    <source>
        <dbReference type="Pfam" id="PF01636"/>
    </source>
</evidence>
<evidence type="ECO:0000313" key="2">
    <source>
        <dbReference type="EMBL" id="RBP37745.1"/>
    </source>
</evidence>
<dbReference type="Proteomes" id="UP000253426">
    <property type="component" value="Unassembled WGS sequence"/>
</dbReference>
<dbReference type="SUPFAM" id="SSF56112">
    <property type="entry name" value="Protein kinase-like (PK-like)"/>
    <property type="match status" value="1"/>
</dbReference>
<feature type="domain" description="Aminoglycoside phosphotransferase" evidence="1">
    <location>
        <begin position="29"/>
        <end position="260"/>
    </location>
</feature>
<reference evidence="2 3" key="1">
    <citation type="submission" date="2018-06" db="EMBL/GenBank/DDBJ databases">
        <title>Genomic Encyclopedia of Type Strains, Phase IV (KMG-IV): sequencing the most valuable type-strain genomes for metagenomic binning, comparative biology and taxonomic classification.</title>
        <authorList>
            <person name="Goeker M."/>
        </authorList>
    </citation>
    <scope>NUCLEOTIDE SEQUENCE [LARGE SCALE GENOMIC DNA]</scope>
    <source>
        <strain evidence="2 3">DSM 25532</strain>
    </source>
</reference>
<name>A0A366H9H8_9BACT</name>
<protein>
    <recommendedName>
        <fullName evidence="1">Aminoglycoside phosphotransferase domain-containing protein</fullName>
    </recommendedName>
</protein>
<accession>A0A366H9H8</accession>
<organism evidence="2 3">
    <name type="scientific">Roseimicrobium gellanilyticum</name>
    <dbReference type="NCBI Taxonomy" id="748857"/>
    <lineage>
        <taxon>Bacteria</taxon>
        <taxon>Pseudomonadati</taxon>
        <taxon>Verrucomicrobiota</taxon>
        <taxon>Verrucomicrobiia</taxon>
        <taxon>Verrucomicrobiales</taxon>
        <taxon>Verrucomicrobiaceae</taxon>
        <taxon>Roseimicrobium</taxon>
    </lineage>
</organism>
<proteinExistence type="predicted"/>